<keyword evidence="1" id="KW-0812">Transmembrane</keyword>
<dbReference type="Proteomes" id="UP001634393">
    <property type="component" value="Unassembled WGS sequence"/>
</dbReference>
<protein>
    <submittedName>
        <fullName evidence="2">Uncharacterized protein</fullName>
    </submittedName>
</protein>
<reference evidence="2 3" key="1">
    <citation type="submission" date="2024-12" db="EMBL/GenBank/DDBJ databases">
        <title>The unique morphological basis and parallel evolutionary history of personate flowers in Penstemon.</title>
        <authorList>
            <person name="Depatie T.H."/>
            <person name="Wessinger C.A."/>
        </authorList>
    </citation>
    <scope>NUCLEOTIDE SEQUENCE [LARGE SCALE GENOMIC DNA]</scope>
    <source>
        <strain evidence="2">WTNN_2</strain>
        <tissue evidence="2">Leaf</tissue>
    </source>
</reference>
<dbReference type="EMBL" id="JBJXBP010000005">
    <property type="protein sequence ID" value="KAL3829138.1"/>
    <property type="molecule type" value="Genomic_DNA"/>
</dbReference>
<name>A0ABD3SY46_9LAMI</name>
<accession>A0ABD3SY46</accession>
<evidence type="ECO:0000313" key="3">
    <source>
        <dbReference type="Proteomes" id="UP001634393"/>
    </source>
</evidence>
<evidence type="ECO:0000313" key="2">
    <source>
        <dbReference type="EMBL" id="KAL3829138.1"/>
    </source>
</evidence>
<comment type="caution">
    <text evidence="2">The sequence shown here is derived from an EMBL/GenBank/DDBJ whole genome shotgun (WGS) entry which is preliminary data.</text>
</comment>
<proteinExistence type="predicted"/>
<feature type="transmembrane region" description="Helical" evidence="1">
    <location>
        <begin position="16"/>
        <end position="35"/>
    </location>
</feature>
<evidence type="ECO:0000256" key="1">
    <source>
        <dbReference type="SAM" id="Phobius"/>
    </source>
</evidence>
<dbReference type="AlphaFoldDB" id="A0ABD3SY46"/>
<keyword evidence="1" id="KW-0472">Membrane</keyword>
<organism evidence="2 3">
    <name type="scientific">Penstemon smallii</name>
    <dbReference type="NCBI Taxonomy" id="265156"/>
    <lineage>
        <taxon>Eukaryota</taxon>
        <taxon>Viridiplantae</taxon>
        <taxon>Streptophyta</taxon>
        <taxon>Embryophyta</taxon>
        <taxon>Tracheophyta</taxon>
        <taxon>Spermatophyta</taxon>
        <taxon>Magnoliopsida</taxon>
        <taxon>eudicotyledons</taxon>
        <taxon>Gunneridae</taxon>
        <taxon>Pentapetalae</taxon>
        <taxon>asterids</taxon>
        <taxon>lamiids</taxon>
        <taxon>Lamiales</taxon>
        <taxon>Plantaginaceae</taxon>
        <taxon>Cheloneae</taxon>
        <taxon>Penstemon</taxon>
    </lineage>
</organism>
<keyword evidence="3" id="KW-1185">Reference proteome</keyword>
<sequence length="40" mass="4609">MLFAFGDSFVERTLTYLINNTGFLIEIVFSILRFLSIFCG</sequence>
<gene>
    <name evidence="2" type="ORF">ACJIZ3_017940</name>
</gene>
<keyword evidence="1" id="KW-1133">Transmembrane helix</keyword>